<dbReference type="Gene3D" id="3.30.780.20">
    <property type="match status" value="1"/>
</dbReference>
<reference evidence="1" key="1">
    <citation type="journal article" date="2015" name="Nature">
        <title>Complex archaea that bridge the gap between prokaryotes and eukaryotes.</title>
        <authorList>
            <person name="Spang A."/>
            <person name="Saw J.H."/>
            <person name="Jorgensen S.L."/>
            <person name="Zaremba-Niedzwiedzka K."/>
            <person name="Martijn J."/>
            <person name="Lind A.E."/>
            <person name="van Eijk R."/>
            <person name="Schleper C."/>
            <person name="Guy L."/>
            <person name="Ettema T.J."/>
        </authorList>
    </citation>
    <scope>NUCLEOTIDE SEQUENCE</scope>
</reference>
<feature type="non-terminal residue" evidence="1">
    <location>
        <position position="156"/>
    </location>
</feature>
<dbReference type="AlphaFoldDB" id="A0A0F9DAF9"/>
<comment type="caution">
    <text evidence="1">The sequence shown here is derived from an EMBL/GenBank/DDBJ whole genome shotgun (WGS) entry which is preliminary data.</text>
</comment>
<dbReference type="InterPro" id="IPR049430">
    <property type="entry name" value="UvsW_N_sf"/>
</dbReference>
<organism evidence="1">
    <name type="scientific">marine sediment metagenome</name>
    <dbReference type="NCBI Taxonomy" id="412755"/>
    <lineage>
        <taxon>unclassified sequences</taxon>
        <taxon>metagenomes</taxon>
        <taxon>ecological metagenomes</taxon>
    </lineage>
</organism>
<dbReference type="EMBL" id="LAZR01042640">
    <property type="protein sequence ID" value="KKL09038.1"/>
    <property type="molecule type" value="Genomic_DNA"/>
</dbReference>
<gene>
    <name evidence="1" type="ORF">LCGC14_2569870</name>
</gene>
<evidence type="ECO:0000313" key="1">
    <source>
        <dbReference type="EMBL" id="KKL09038.1"/>
    </source>
</evidence>
<protein>
    <submittedName>
        <fullName evidence="1">Uncharacterized protein</fullName>
    </submittedName>
</protein>
<proteinExistence type="predicted"/>
<sequence length="156" mass="17848">MAGKVKYLANLLSPVEVSITGPEELLEWCEEQTLFVPGYKFTPRFKHKKWDGKYTPGKWCRAHSPGVWELRGSRGLIGRLGQTHSVERSTRDKEHWERLRSAVEHWALYHPKLAMFDTPERKYQEEAILRGLLTQWGRVALATNAGKGACIALCAE</sequence>
<accession>A0A0F9DAF9</accession>
<name>A0A0F9DAF9_9ZZZZ</name>